<keyword evidence="3" id="KW-0808">Transferase</keyword>
<feature type="compositionally biased region" description="Basic and acidic residues" evidence="1">
    <location>
        <begin position="9"/>
        <end position="19"/>
    </location>
</feature>
<proteinExistence type="predicted"/>
<gene>
    <name evidence="3" type="ORF">L4923_02800</name>
</gene>
<keyword evidence="4" id="KW-1185">Reference proteome</keyword>
<accession>A0ABS9Q953</accession>
<evidence type="ECO:0000313" key="4">
    <source>
        <dbReference type="Proteomes" id="UP001201701"/>
    </source>
</evidence>
<organism evidence="3 4">
    <name type="scientific">Mesorhizobium retamae</name>
    <dbReference type="NCBI Taxonomy" id="2912854"/>
    <lineage>
        <taxon>Bacteria</taxon>
        <taxon>Pseudomonadati</taxon>
        <taxon>Pseudomonadota</taxon>
        <taxon>Alphaproteobacteria</taxon>
        <taxon>Hyphomicrobiales</taxon>
        <taxon>Phyllobacteriaceae</taxon>
        <taxon>Mesorhizobium</taxon>
    </lineage>
</organism>
<dbReference type="EMBL" id="JAKREW010000001">
    <property type="protein sequence ID" value="MCG7503943.1"/>
    <property type="molecule type" value="Genomic_DNA"/>
</dbReference>
<dbReference type="Proteomes" id="UP001201701">
    <property type="component" value="Unassembled WGS sequence"/>
</dbReference>
<name>A0ABS9Q953_9HYPH</name>
<protein>
    <submittedName>
        <fullName evidence="3">Lysophospholipid acyltransferase family protein</fullName>
    </submittedName>
</protein>
<comment type="caution">
    <text evidence="3">The sequence shown here is derived from an EMBL/GenBank/DDBJ whole genome shotgun (WGS) entry which is preliminary data.</text>
</comment>
<dbReference type="RefSeq" id="WP_239362065.1">
    <property type="nucleotide sequence ID" value="NZ_JAKREW010000001.1"/>
</dbReference>
<sequence>MEEQVAKPQADRPAGERKRSNSALKPLWKKVREPLAQSRFVKSLIVSLFTLTMRFIRLTNPRVAQSAKFSDKEYEGIEPGIIALWHGQHILMPAFYPSKRGLVAMVSRSADAEINAQVIERFGIETVRGSGGRADARHIDKGGAKALIGLKKSLMAGKNVCMIADIPHGTPRDAGLGVILLAKLSGRPIIPAALATSRRKVLEKSWDKTTINLPFGRSAIAAGEPIFVASNADEAEMERKRLELTDALNAATAKAYDLVDSAR</sequence>
<dbReference type="GO" id="GO:0016746">
    <property type="term" value="F:acyltransferase activity"/>
    <property type="evidence" value="ECO:0007669"/>
    <property type="project" value="UniProtKB-KW"/>
</dbReference>
<feature type="region of interest" description="Disordered" evidence="1">
    <location>
        <begin position="1"/>
        <end position="21"/>
    </location>
</feature>
<dbReference type="Pfam" id="PF04028">
    <property type="entry name" value="DUF374"/>
    <property type="match status" value="1"/>
</dbReference>
<keyword evidence="3" id="KW-0012">Acyltransferase</keyword>
<evidence type="ECO:0000313" key="3">
    <source>
        <dbReference type="EMBL" id="MCG7503943.1"/>
    </source>
</evidence>
<reference evidence="3 4" key="1">
    <citation type="submission" date="2022-02" db="EMBL/GenBank/DDBJ databases">
        <title>Draft genome sequence of Mezorhizobium retamae strain IRAMC:0171 isolated from Retama raetam nodules.</title>
        <authorList>
            <person name="Bengaied R."/>
            <person name="Sbissi I."/>
            <person name="Huber K."/>
            <person name="Ghodbane F."/>
            <person name="Nouioui I."/>
            <person name="Tarhouni M."/>
            <person name="Gtari M."/>
        </authorList>
    </citation>
    <scope>NUCLEOTIDE SEQUENCE [LARGE SCALE GENOMIC DNA]</scope>
    <source>
        <strain evidence="3 4">IRAMC:0171</strain>
    </source>
</reference>
<dbReference type="CDD" id="cd07983">
    <property type="entry name" value="LPLAT_DUF374-like"/>
    <property type="match status" value="1"/>
</dbReference>
<evidence type="ECO:0000259" key="2">
    <source>
        <dbReference type="Pfam" id="PF04028"/>
    </source>
</evidence>
<feature type="domain" description="DUF374" evidence="2">
    <location>
        <begin position="96"/>
        <end position="169"/>
    </location>
</feature>
<dbReference type="InterPro" id="IPR007172">
    <property type="entry name" value="DUF374"/>
</dbReference>
<evidence type="ECO:0000256" key="1">
    <source>
        <dbReference type="SAM" id="MobiDB-lite"/>
    </source>
</evidence>